<organism evidence="2 3">
    <name type="scientific">Caenorhabditis briggsae</name>
    <dbReference type="NCBI Taxonomy" id="6238"/>
    <lineage>
        <taxon>Eukaryota</taxon>
        <taxon>Metazoa</taxon>
        <taxon>Ecdysozoa</taxon>
        <taxon>Nematoda</taxon>
        <taxon>Chromadorea</taxon>
        <taxon>Rhabditida</taxon>
        <taxon>Rhabditina</taxon>
        <taxon>Rhabditomorpha</taxon>
        <taxon>Rhabditoidea</taxon>
        <taxon>Rhabditidae</taxon>
        <taxon>Peloderinae</taxon>
        <taxon>Caenorhabditis</taxon>
    </lineage>
</organism>
<gene>
    <name evidence="2" type="ORF">L5515_010307</name>
</gene>
<evidence type="ECO:0000313" key="2">
    <source>
        <dbReference type="EMBL" id="UMM26728.1"/>
    </source>
</evidence>
<evidence type="ECO:0000313" key="3">
    <source>
        <dbReference type="Proteomes" id="UP000829354"/>
    </source>
</evidence>
<dbReference type="EMBL" id="CP092623">
    <property type="protein sequence ID" value="UMM26728.1"/>
    <property type="molecule type" value="Genomic_DNA"/>
</dbReference>
<reference evidence="2 3" key="1">
    <citation type="submission" date="2022-04" db="EMBL/GenBank/DDBJ databases">
        <title>Chromosome-level reference genomes for two strains of Caenorhabditis briggsae: an improved platform for comparative genomics.</title>
        <authorList>
            <person name="Stevens L."/>
            <person name="Andersen E."/>
        </authorList>
    </citation>
    <scope>NUCLEOTIDE SEQUENCE [LARGE SCALE GENOMIC DNA]</scope>
    <source>
        <strain evidence="2">VX34</strain>
        <tissue evidence="2">Whole-organism</tissue>
    </source>
</reference>
<proteinExistence type="predicted"/>
<keyword evidence="3" id="KW-1185">Reference proteome</keyword>
<protein>
    <submittedName>
        <fullName evidence="2">Uncharacterized protein</fullName>
    </submittedName>
</protein>
<dbReference type="AlphaFoldDB" id="A0AAE9JFS4"/>
<accession>A0AAE9JFS4</accession>
<feature type="region of interest" description="Disordered" evidence="1">
    <location>
        <begin position="48"/>
        <end position="86"/>
    </location>
</feature>
<evidence type="ECO:0000256" key="1">
    <source>
        <dbReference type="SAM" id="MobiDB-lite"/>
    </source>
</evidence>
<dbReference type="Proteomes" id="UP000829354">
    <property type="component" value="Chromosome IV"/>
</dbReference>
<feature type="compositionally biased region" description="Polar residues" evidence="1">
    <location>
        <begin position="48"/>
        <end position="60"/>
    </location>
</feature>
<name>A0AAE9JFS4_CAEBR</name>
<sequence>MSDDNKRPPHPKNWPVTVENHNDYITQRFEERVCFELAHTHLCDAIRNNEQNPSDQQITAVTPLKFDSDPEDEEEPSTKRARLENPSANRIWDPEAIKSIDRIIFYDSIYIPLERAEDSEEDLVQLEHVRTVFNFEGGLRTNHLIIPGQMKFQDIPDILFCRKISDQLCNNVGKIILPIKKLKLVIFKERI</sequence>